<comment type="similarity">
    <text evidence="4">Belongs to the SIMIBI class G3E GTPase family. ZNG1 subfamily.</text>
</comment>
<evidence type="ECO:0000256" key="4">
    <source>
        <dbReference type="ARBA" id="ARBA00034320"/>
    </source>
</evidence>
<evidence type="ECO:0000256" key="2">
    <source>
        <dbReference type="ARBA" id="ARBA00022801"/>
    </source>
</evidence>
<dbReference type="PANTHER" id="PTHR13748">
    <property type="entry name" value="COBW-RELATED"/>
    <property type="match status" value="1"/>
</dbReference>
<organism evidence="8 9">
    <name type="scientific">Shewanella aestuarii</name>
    <dbReference type="NCBI Taxonomy" id="1028752"/>
    <lineage>
        <taxon>Bacteria</taxon>
        <taxon>Pseudomonadati</taxon>
        <taxon>Pseudomonadota</taxon>
        <taxon>Gammaproteobacteria</taxon>
        <taxon>Alteromonadales</taxon>
        <taxon>Shewanellaceae</taxon>
        <taxon>Shewanella</taxon>
    </lineage>
</organism>
<dbReference type="InterPro" id="IPR051316">
    <property type="entry name" value="Zinc-reg_GTPase_activator"/>
</dbReference>
<sequence>MCSLKNENTSLPIPVTILSGFLGAGKTTLLNHILTADHGRRIAVIVNDFGAINIDADLVTDVTDGVISLANGCVCCAIRADLITAVLKLSDLAERPNQIVIESSGVADPEGIYRSFLQPEIRNDVLVDGILTVVDAEQVLNIPEQEMKLAKLQVSAADLVILNKIDLVNDETVSEVESWIGSLNRRAQILYAEKCKLPIDVLLGVEAGKALNINNQTEKLSHAHHHDVTFESWSYESHSPFKLSLLNQLLNHLPSELFRAKGFIYAKENQTKRLLLQMVGRRTILSEEKDWGEMTPASQLVFIARKGTCNIEGIKNALDKCLA</sequence>
<comment type="catalytic activity">
    <reaction evidence="6">
        <text>GTP + H2O = GDP + phosphate + H(+)</text>
        <dbReference type="Rhea" id="RHEA:19669"/>
        <dbReference type="ChEBI" id="CHEBI:15377"/>
        <dbReference type="ChEBI" id="CHEBI:15378"/>
        <dbReference type="ChEBI" id="CHEBI:37565"/>
        <dbReference type="ChEBI" id="CHEBI:43474"/>
        <dbReference type="ChEBI" id="CHEBI:58189"/>
    </reaction>
    <physiologicalReaction direction="left-to-right" evidence="6">
        <dbReference type="Rhea" id="RHEA:19670"/>
    </physiologicalReaction>
</comment>
<feature type="domain" description="CobW C-terminal" evidence="7">
    <location>
        <begin position="230"/>
        <end position="322"/>
    </location>
</feature>
<evidence type="ECO:0000259" key="7">
    <source>
        <dbReference type="SMART" id="SM00833"/>
    </source>
</evidence>
<dbReference type="PANTHER" id="PTHR13748:SF62">
    <property type="entry name" value="COBW DOMAIN-CONTAINING PROTEIN"/>
    <property type="match status" value="1"/>
</dbReference>
<dbReference type="GO" id="GO:0000166">
    <property type="term" value="F:nucleotide binding"/>
    <property type="evidence" value="ECO:0007669"/>
    <property type="project" value="UniProtKB-KW"/>
</dbReference>
<dbReference type="GO" id="GO:0016787">
    <property type="term" value="F:hydrolase activity"/>
    <property type="evidence" value="ECO:0007669"/>
    <property type="project" value="UniProtKB-KW"/>
</dbReference>
<evidence type="ECO:0000313" key="8">
    <source>
        <dbReference type="EMBL" id="QIR15058.1"/>
    </source>
</evidence>
<dbReference type="InterPro" id="IPR036627">
    <property type="entry name" value="CobW-likC_sf"/>
</dbReference>
<evidence type="ECO:0000256" key="1">
    <source>
        <dbReference type="ARBA" id="ARBA00022741"/>
    </source>
</evidence>
<accession>A0A6G9QKY7</accession>
<comment type="function">
    <text evidence="5">Zinc chaperone that directly transfers zinc cofactor to target proteins, thereby activating them. Zinc is transferred from the CXCC motif in the GTPase domain to the zinc binding site in target proteins in a process requiring GTP hydrolysis.</text>
</comment>
<keyword evidence="9" id="KW-1185">Reference proteome</keyword>
<dbReference type="InterPro" id="IPR011629">
    <property type="entry name" value="CobW-like_C"/>
</dbReference>
<reference evidence="8 9" key="1">
    <citation type="submission" date="2020-03" db="EMBL/GenBank/DDBJ databases">
        <title>Complete genome sequence of Shewanella sp.</title>
        <authorList>
            <person name="Kim Y.-S."/>
            <person name="Kim S.-J."/>
            <person name="Jung H.-K."/>
            <person name="Kim K.-H."/>
        </authorList>
    </citation>
    <scope>NUCLEOTIDE SEQUENCE [LARGE SCALE GENOMIC DNA]</scope>
    <source>
        <strain evidence="8 9">PN3F2</strain>
    </source>
</reference>
<dbReference type="CDD" id="cd03112">
    <property type="entry name" value="CobW-like"/>
    <property type="match status" value="1"/>
</dbReference>
<gene>
    <name evidence="8" type="ORF">HBH39_11660</name>
</gene>
<proteinExistence type="inferred from homology"/>
<evidence type="ECO:0000256" key="3">
    <source>
        <dbReference type="ARBA" id="ARBA00023186"/>
    </source>
</evidence>
<dbReference type="SMART" id="SM00833">
    <property type="entry name" value="CobW_C"/>
    <property type="match status" value="1"/>
</dbReference>
<evidence type="ECO:0000256" key="5">
    <source>
        <dbReference type="ARBA" id="ARBA00045658"/>
    </source>
</evidence>
<dbReference type="GO" id="GO:0005737">
    <property type="term" value="C:cytoplasm"/>
    <property type="evidence" value="ECO:0007669"/>
    <property type="project" value="TreeGrafter"/>
</dbReference>
<dbReference type="RefSeq" id="WP_167678450.1">
    <property type="nucleotide sequence ID" value="NZ_CP050313.1"/>
</dbReference>
<dbReference type="InterPro" id="IPR003495">
    <property type="entry name" value="CobW/HypB/UreG_nucleotide-bd"/>
</dbReference>
<protein>
    <submittedName>
        <fullName evidence="8">GTP-binding protein</fullName>
    </submittedName>
</protein>
<dbReference type="Pfam" id="PF07683">
    <property type="entry name" value="CobW_C"/>
    <property type="match status" value="1"/>
</dbReference>
<evidence type="ECO:0000313" key="9">
    <source>
        <dbReference type="Proteomes" id="UP000502608"/>
    </source>
</evidence>
<dbReference type="Pfam" id="PF02492">
    <property type="entry name" value="cobW"/>
    <property type="match status" value="1"/>
</dbReference>
<keyword evidence="3" id="KW-0143">Chaperone</keyword>
<keyword evidence="1" id="KW-0547">Nucleotide-binding</keyword>
<dbReference type="EMBL" id="CP050313">
    <property type="protein sequence ID" value="QIR15058.1"/>
    <property type="molecule type" value="Genomic_DNA"/>
</dbReference>
<name>A0A6G9QKY7_9GAMM</name>
<dbReference type="SUPFAM" id="SSF52540">
    <property type="entry name" value="P-loop containing nucleoside triphosphate hydrolases"/>
    <property type="match status" value="1"/>
</dbReference>
<dbReference type="Proteomes" id="UP000502608">
    <property type="component" value="Chromosome"/>
</dbReference>
<dbReference type="Gene3D" id="3.30.1220.10">
    <property type="entry name" value="CobW-like, C-terminal domain"/>
    <property type="match status" value="1"/>
</dbReference>
<dbReference type="SUPFAM" id="SSF90002">
    <property type="entry name" value="Hypothetical protein YjiA, C-terminal domain"/>
    <property type="match status" value="1"/>
</dbReference>
<keyword evidence="2" id="KW-0378">Hydrolase</keyword>
<dbReference type="KEGG" id="saes:HBH39_11660"/>
<dbReference type="InterPro" id="IPR027417">
    <property type="entry name" value="P-loop_NTPase"/>
</dbReference>
<dbReference type="Gene3D" id="3.40.50.300">
    <property type="entry name" value="P-loop containing nucleotide triphosphate hydrolases"/>
    <property type="match status" value="1"/>
</dbReference>
<evidence type="ECO:0000256" key="6">
    <source>
        <dbReference type="ARBA" id="ARBA00049117"/>
    </source>
</evidence>
<dbReference type="AlphaFoldDB" id="A0A6G9QKY7"/>